<gene>
    <name evidence="11" type="ORF">SPPG_04070</name>
</gene>
<dbReference type="PANTHER" id="PTHR12714">
    <property type="entry name" value="PROTEIN-S ISOPRENYLCYSTEINE O-METHYLTRANSFERASE"/>
    <property type="match status" value="1"/>
</dbReference>
<dbReference type="AlphaFoldDB" id="A0A0L0HIN8"/>
<keyword evidence="4 10" id="KW-0489">Methyltransferase</keyword>
<dbReference type="InterPro" id="IPR007269">
    <property type="entry name" value="ICMT_MeTrfase"/>
</dbReference>
<name>A0A0L0HIN8_SPIPD</name>
<evidence type="ECO:0000256" key="4">
    <source>
        <dbReference type="ARBA" id="ARBA00022603"/>
    </source>
</evidence>
<proteinExistence type="inferred from homology"/>
<keyword evidence="8 10" id="KW-1133">Transmembrane helix</keyword>
<feature type="transmembrane region" description="Helical" evidence="10">
    <location>
        <begin position="315"/>
        <end position="333"/>
    </location>
</feature>
<comment type="similarity">
    <text evidence="2 10">Belongs to the class VI-like SAM-binding methyltransferase superfamily. Isoprenylcysteine carboxyl methyltransferase family.</text>
</comment>
<dbReference type="GO" id="GO:0005789">
    <property type="term" value="C:endoplasmic reticulum membrane"/>
    <property type="evidence" value="ECO:0007669"/>
    <property type="project" value="UniProtKB-SubCell"/>
</dbReference>
<feature type="transmembrane region" description="Helical" evidence="10">
    <location>
        <begin position="399"/>
        <end position="424"/>
    </location>
</feature>
<accession>A0A0L0HIN8</accession>
<dbReference type="InParanoid" id="A0A0L0HIN8"/>
<dbReference type="EC" id="2.1.1.100" evidence="3 10"/>
<dbReference type="InterPro" id="IPR025770">
    <property type="entry name" value="PPMT_MeTrfase"/>
</dbReference>
<dbReference type="PROSITE" id="PS51564">
    <property type="entry name" value="SAM_ICMT"/>
    <property type="match status" value="1"/>
</dbReference>
<evidence type="ECO:0000256" key="8">
    <source>
        <dbReference type="ARBA" id="ARBA00022989"/>
    </source>
</evidence>
<keyword evidence="5" id="KW-0808">Transferase</keyword>
<dbReference type="OrthoDB" id="422086at2759"/>
<comment type="catalytic activity">
    <reaction evidence="10">
        <text>[protein]-C-terminal S-[(2E,6E)-farnesyl]-L-cysteine + S-adenosyl-L-methionine = [protein]-C-terminal S-[(2E,6E)-farnesyl]-L-cysteine methyl ester + S-adenosyl-L-homocysteine</text>
        <dbReference type="Rhea" id="RHEA:21672"/>
        <dbReference type="Rhea" id="RHEA-COMP:12125"/>
        <dbReference type="Rhea" id="RHEA-COMP:12126"/>
        <dbReference type="ChEBI" id="CHEBI:57856"/>
        <dbReference type="ChEBI" id="CHEBI:59789"/>
        <dbReference type="ChEBI" id="CHEBI:90510"/>
        <dbReference type="ChEBI" id="CHEBI:90511"/>
        <dbReference type="EC" id="2.1.1.100"/>
    </reaction>
</comment>
<dbReference type="GO" id="GO:0004671">
    <property type="term" value="F:protein C-terminal S-isoprenylcysteine carboxyl O-methyltransferase activity"/>
    <property type="evidence" value="ECO:0007669"/>
    <property type="project" value="UniProtKB-EC"/>
</dbReference>
<dbReference type="GeneID" id="27687544"/>
<keyword evidence="9 10" id="KW-0472">Membrane</keyword>
<feature type="transmembrane region" description="Helical" evidence="10">
    <location>
        <begin position="62"/>
        <end position="82"/>
    </location>
</feature>
<dbReference type="Gene3D" id="1.20.120.1630">
    <property type="match status" value="1"/>
</dbReference>
<evidence type="ECO:0000313" key="12">
    <source>
        <dbReference type="Proteomes" id="UP000053201"/>
    </source>
</evidence>
<feature type="transmembrane region" description="Helical" evidence="10">
    <location>
        <begin position="276"/>
        <end position="294"/>
    </location>
</feature>
<dbReference type="Pfam" id="PF04140">
    <property type="entry name" value="ICMT"/>
    <property type="match status" value="1"/>
</dbReference>
<keyword evidence="7 10" id="KW-0812">Transmembrane</keyword>
<organism evidence="11 12">
    <name type="scientific">Spizellomyces punctatus (strain DAOM BR117)</name>
    <dbReference type="NCBI Taxonomy" id="645134"/>
    <lineage>
        <taxon>Eukaryota</taxon>
        <taxon>Fungi</taxon>
        <taxon>Fungi incertae sedis</taxon>
        <taxon>Chytridiomycota</taxon>
        <taxon>Chytridiomycota incertae sedis</taxon>
        <taxon>Chytridiomycetes</taxon>
        <taxon>Spizellomycetales</taxon>
        <taxon>Spizellomycetaceae</taxon>
        <taxon>Spizellomyces</taxon>
    </lineage>
</organism>
<feature type="transmembrane region" description="Helical" evidence="10">
    <location>
        <begin position="144"/>
        <end position="165"/>
    </location>
</feature>
<keyword evidence="10" id="KW-0256">Endoplasmic reticulum</keyword>
<dbReference type="GO" id="GO:0032259">
    <property type="term" value="P:methylation"/>
    <property type="evidence" value="ECO:0007669"/>
    <property type="project" value="UniProtKB-KW"/>
</dbReference>
<evidence type="ECO:0000313" key="11">
    <source>
        <dbReference type="EMBL" id="KND00972.1"/>
    </source>
</evidence>
<evidence type="ECO:0000256" key="2">
    <source>
        <dbReference type="ARBA" id="ARBA00009140"/>
    </source>
</evidence>
<evidence type="ECO:0000256" key="1">
    <source>
        <dbReference type="ARBA" id="ARBA00004141"/>
    </source>
</evidence>
<dbReference type="RefSeq" id="XP_016609011.1">
    <property type="nucleotide sequence ID" value="XM_016752318.1"/>
</dbReference>
<evidence type="ECO:0000256" key="6">
    <source>
        <dbReference type="ARBA" id="ARBA00022691"/>
    </source>
</evidence>
<dbReference type="eggNOG" id="KOG2628">
    <property type="taxonomic scope" value="Eukaryota"/>
</dbReference>
<reference evidence="11 12" key="1">
    <citation type="submission" date="2009-08" db="EMBL/GenBank/DDBJ databases">
        <title>The Genome Sequence of Spizellomyces punctatus strain DAOM BR117.</title>
        <authorList>
            <consortium name="The Broad Institute Genome Sequencing Platform"/>
            <person name="Russ C."/>
            <person name="Cuomo C."/>
            <person name="Shea T."/>
            <person name="Young S.K."/>
            <person name="Zeng Q."/>
            <person name="Koehrsen M."/>
            <person name="Haas B."/>
            <person name="Borodovsky M."/>
            <person name="Guigo R."/>
            <person name="Alvarado L."/>
            <person name="Berlin A."/>
            <person name="Bochicchio J."/>
            <person name="Borenstein D."/>
            <person name="Chapman S."/>
            <person name="Chen Z."/>
            <person name="Engels R."/>
            <person name="Freedman E."/>
            <person name="Gellesch M."/>
            <person name="Goldberg J."/>
            <person name="Griggs A."/>
            <person name="Gujja S."/>
            <person name="Heiman D."/>
            <person name="Hepburn T."/>
            <person name="Howarth C."/>
            <person name="Jen D."/>
            <person name="Larson L."/>
            <person name="Lewis B."/>
            <person name="Mehta T."/>
            <person name="Park D."/>
            <person name="Pearson M."/>
            <person name="Roberts A."/>
            <person name="Saif S."/>
            <person name="Shenoy N."/>
            <person name="Sisk P."/>
            <person name="Stolte C."/>
            <person name="Sykes S."/>
            <person name="Thomson T."/>
            <person name="Walk T."/>
            <person name="White J."/>
            <person name="Yandava C."/>
            <person name="Burger G."/>
            <person name="Gray M.W."/>
            <person name="Holland P.W.H."/>
            <person name="King N."/>
            <person name="Lang F.B.F."/>
            <person name="Roger A.J."/>
            <person name="Ruiz-Trillo I."/>
            <person name="Lander E."/>
            <person name="Nusbaum C."/>
        </authorList>
    </citation>
    <scope>NUCLEOTIDE SEQUENCE [LARGE SCALE GENOMIC DNA]</scope>
    <source>
        <strain evidence="11 12">DAOM BR117</strain>
    </source>
</reference>
<dbReference type="VEuPathDB" id="FungiDB:SPPG_04070"/>
<feature type="transmembrane region" description="Helical" evidence="10">
    <location>
        <begin position="88"/>
        <end position="106"/>
    </location>
</feature>
<dbReference type="STRING" id="645134.A0A0L0HIN8"/>
<evidence type="ECO:0000256" key="7">
    <source>
        <dbReference type="ARBA" id="ARBA00022692"/>
    </source>
</evidence>
<feature type="transmembrane region" description="Helical" evidence="10">
    <location>
        <begin position="250"/>
        <end position="270"/>
    </location>
</feature>
<dbReference type="EMBL" id="KQ257455">
    <property type="protein sequence ID" value="KND00972.1"/>
    <property type="molecule type" value="Genomic_DNA"/>
</dbReference>
<evidence type="ECO:0000256" key="5">
    <source>
        <dbReference type="ARBA" id="ARBA00022679"/>
    </source>
</evidence>
<dbReference type="PANTHER" id="PTHR12714:SF9">
    <property type="entry name" value="PROTEIN-S-ISOPRENYLCYSTEINE O-METHYLTRANSFERASE"/>
    <property type="match status" value="1"/>
</dbReference>
<evidence type="ECO:0000256" key="3">
    <source>
        <dbReference type="ARBA" id="ARBA00012151"/>
    </source>
</evidence>
<keyword evidence="6 10" id="KW-0949">S-adenosyl-L-methionine</keyword>
<keyword evidence="12" id="KW-1185">Reference proteome</keyword>
<dbReference type="Proteomes" id="UP000053201">
    <property type="component" value="Unassembled WGS sequence"/>
</dbReference>
<sequence>MSPLTTLVCTTVPLLRKPYSLYLNRADDTPELVLNHVRYPHLQKTGLSGFPILHGEHSPQNVALYAFTLGACTGLAMGLSWMDYVSCAWGGYFALVSLGMVLEYISRAIMKQEEGLRSFLLPGSAWENALLLLGPVELAIEQSLFGRFASIPTVTSIGVLLAIFAQNIRTISLLELSGNPENRSAAKRAELALSVWRVAVQVVLCNPLCLAAYFMSETPAGSEPQPAQPEMAFGPFGLPIFDGEHTPQNIAAYAYLLGCAHGFGVAVGLVSPNIPGLGFFIAMLALFHTLEYICTAMYRTDVKMSSFLLNQSREYHLAMTAGIVEYLAWYLIFPSLKIFHWWNWLALYGVAASQTLRSAAMITAGSNFTHIVAEEKHSTHTLVTNGIYSVFRHPSYTGFFYWGVCMQILLANPICTLGYTAALWRFFHDRIADEELTLLRFFGSDYEEFRSKTKVFIPFIA</sequence>
<protein>
    <recommendedName>
        <fullName evidence="3 10">Protein-S-isoprenylcysteine O-methyltransferase</fullName>
        <ecNumber evidence="3 10">2.1.1.100</ecNumber>
    </recommendedName>
</protein>
<evidence type="ECO:0000256" key="10">
    <source>
        <dbReference type="RuleBase" id="RU362022"/>
    </source>
</evidence>
<evidence type="ECO:0000256" key="9">
    <source>
        <dbReference type="ARBA" id="ARBA00023136"/>
    </source>
</evidence>
<comment type="subcellular location">
    <subcellularLocation>
        <location evidence="10">Endoplasmic reticulum membrane</location>
        <topology evidence="10">Multi-pass membrane protein</topology>
    </subcellularLocation>
    <subcellularLocation>
        <location evidence="1">Membrane</location>
        <topology evidence="1">Multi-pass membrane protein</topology>
    </subcellularLocation>
</comment>